<dbReference type="AlphaFoldDB" id="A0A6I3L6E0"/>
<dbReference type="RefSeq" id="WP_154791874.1">
    <property type="nucleotide sequence ID" value="NZ_WMBB01000026.1"/>
</dbReference>
<accession>A0A6I3L6E0</accession>
<comment type="caution">
    <text evidence="1">The sequence shown here is derived from an EMBL/GenBank/DDBJ whole genome shotgun (WGS) entry which is preliminary data.</text>
</comment>
<gene>
    <name evidence="1" type="ORF">GLP40_32575</name>
</gene>
<reference evidence="1 2" key="1">
    <citation type="submission" date="2019-11" db="EMBL/GenBank/DDBJ databases">
        <title>Nocardia sp. nov. CT2-14 isolated from soil.</title>
        <authorList>
            <person name="Kanchanasin P."/>
            <person name="Tanasupawat S."/>
            <person name="Yuki M."/>
            <person name="Kudo T."/>
        </authorList>
    </citation>
    <scope>NUCLEOTIDE SEQUENCE [LARGE SCALE GENOMIC DNA]</scope>
    <source>
        <strain evidence="1 2">CT2-14</strain>
    </source>
</reference>
<organism evidence="1 2">
    <name type="scientific">Nocardia aurantiaca</name>
    <dbReference type="NCBI Taxonomy" id="2675850"/>
    <lineage>
        <taxon>Bacteria</taxon>
        <taxon>Bacillati</taxon>
        <taxon>Actinomycetota</taxon>
        <taxon>Actinomycetes</taxon>
        <taxon>Mycobacteriales</taxon>
        <taxon>Nocardiaceae</taxon>
        <taxon>Nocardia</taxon>
    </lineage>
</organism>
<protein>
    <submittedName>
        <fullName evidence="1">Uncharacterized protein</fullName>
    </submittedName>
</protein>
<evidence type="ECO:0000313" key="1">
    <source>
        <dbReference type="EMBL" id="MTE17457.1"/>
    </source>
</evidence>
<dbReference type="Proteomes" id="UP000432464">
    <property type="component" value="Unassembled WGS sequence"/>
</dbReference>
<keyword evidence="2" id="KW-1185">Reference proteome</keyword>
<proteinExistence type="predicted"/>
<sequence>MSPWPPITLDDLRQAADATGFDTMLPILVRRLIRETAGGFGTVNMPGESGTAAGGFDGVVTAGAGSEFVPAGTSVWELSVERNVGSKADSDYAKRSTGPNGEDPQDITYVQVILRSWVKAGRWAQDRTEEGRWKKVEAYNLDRIREWLESAPATAAWFAEVREKALPGVQLLDQWWDESWLASTLFPLTQEWVLAGREDIGPKIVSLLDGGGGLITLGGGLPAAEYHAVIAASLQSESGAVSQLAARTLLVDDTSSLVRLRARPEPLVLVVRDLSLLRDSVVRRPHVVVSGDPLSRDPDVVVPRVDGEAIAQLLTLRGTPFNQARESGALARRSFLGFVRGLAKQPSLFTPEWAIQATMLVRRLLLVGSWSGANSEDQRAVAACVGRPYEEVTEQVRLLPAVRGDAFMECANEHWHLTFPEEGWSLLASQLLREDMDAWRKVFDHVTTADRLPQRTAGLQGRISSQLWEGLTTTAARLGAQGAVIRFAGGRTAQTEARMAVAALFARANADLTYRMWEAIADGLLLLAEAAPDEFLDALREGITGADPLHTSMFHPAGSTAIPPIFSTVCDDVLAALGMLTWLPDYFDEAVAVLAGLAALDPATPQQGRPYKRLQQVFSVIYPRTGVSEEQRNRVLDRLLRTQPDIARPLLISLVSSHREFVAEIRNPQFREHVAAESVTPTVVTTRRQAITDLLLADLDDVPERYLAIASVLDDFPAARWTDVLDRLIAAGGCIEDDGVRAQISDTARSLAARHRQYSAALWARTDTQIARLEALAEALAPKDPAMLVAWLFAQFHLELGNPAHLENYSAHEADLIQRRAEAVNRLHQDDSLALVERLVDLVRLPYLVGEALAVDMSNLDDSIRAWLSHSPARRQGALGYIQQRISQRGPAYADEMIQQLESPDEQAAVLLLLPTADAWPRLTALPGETGTHYWRAFRIEGHGPGFPGVAEAVTQLAGVRRYAVALELVALYSHSVDSVEIALAAADALTELVRNPPTDLEPARLGSYDLQQVLKVLNRHIDALGRTRVAELEWLVMPALGFEADSTALHTALSEDPAFFAEIVSYVNPGGDEPADTDSELTEQQRQAALSAYELLDTWTQCPGLTPDAAIDQDRLRAWIAEARTRAAATGHRRSGDHAIGKILARSPEGRDGQFPQNPIPDLLEELGSEDIDRGFGNAVHNKHSASVRRLTEGGRPEEQLATHYRSLADSLVGWPRIRRILRRIADSLDAEARRRDDEAERWRQGLMS</sequence>
<name>A0A6I3L6E0_9NOCA</name>
<evidence type="ECO:0000313" key="2">
    <source>
        <dbReference type="Proteomes" id="UP000432464"/>
    </source>
</evidence>
<dbReference type="EMBL" id="WMBB01000026">
    <property type="protein sequence ID" value="MTE17457.1"/>
    <property type="molecule type" value="Genomic_DNA"/>
</dbReference>